<feature type="compositionally biased region" description="Low complexity" evidence="1">
    <location>
        <begin position="464"/>
        <end position="483"/>
    </location>
</feature>
<feature type="domain" description="Zn(2)-C6 fungal-type" evidence="2">
    <location>
        <begin position="22"/>
        <end position="55"/>
    </location>
</feature>
<dbReference type="GO" id="GO:0008270">
    <property type="term" value="F:zinc ion binding"/>
    <property type="evidence" value="ECO:0007669"/>
    <property type="project" value="InterPro"/>
</dbReference>
<feature type="region of interest" description="Disordered" evidence="1">
    <location>
        <begin position="463"/>
        <end position="498"/>
    </location>
</feature>
<keyword evidence="4" id="KW-1185">Reference proteome</keyword>
<comment type="caution">
    <text evidence="3">The sequence shown here is derived from an EMBL/GenBank/DDBJ whole genome shotgun (WGS) entry which is preliminary data.</text>
</comment>
<dbReference type="PROSITE" id="PS00463">
    <property type="entry name" value="ZN2_CY6_FUNGAL_1"/>
    <property type="match status" value="1"/>
</dbReference>
<feature type="compositionally biased region" description="Acidic residues" evidence="1">
    <location>
        <begin position="137"/>
        <end position="152"/>
    </location>
</feature>
<reference evidence="3" key="2">
    <citation type="submission" date="2021-01" db="EMBL/GenBank/DDBJ databases">
        <authorList>
            <person name="Schikora-Tamarit M.A."/>
        </authorList>
    </citation>
    <scope>NUCLEOTIDE SEQUENCE</scope>
    <source>
        <strain evidence="3">CBS6341</strain>
    </source>
</reference>
<dbReference type="InterPro" id="IPR036864">
    <property type="entry name" value="Zn2-C6_fun-type_DNA-bd_sf"/>
</dbReference>
<dbReference type="Pfam" id="PF00172">
    <property type="entry name" value="Zn_clus"/>
    <property type="match status" value="1"/>
</dbReference>
<organism evidence="3 4">
    <name type="scientific">Wickerhamomyces mucosus</name>
    <dbReference type="NCBI Taxonomy" id="1378264"/>
    <lineage>
        <taxon>Eukaryota</taxon>
        <taxon>Fungi</taxon>
        <taxon>Dikarya</taxon>
        <taxon>Ascomycota</taxon>
        <taxon>Saccharomycotina</taxon>
        <taxon>Saccharomycetes</taxon>
        <taxon>Phaffomycetales</taxon>
        <taxon>Wickerhamomycetaceae</taxon>
        <taxon>Wickerhamomyces</taxon>
    </lineage>
</organism>
<dbReference type="AlphaFoldDB" id="A0A9P8PYX1"/>
<name>A0A9P8PYX1_9ASCO</name>
<dbReference type="OrthoDB" id="3163292at2759"/>
<dbReference type="SUPFAM" id="SSF57701">
    <property type="entry name" value="Zn2/Cys6 DNA-binding domain"/>
    <property type="match status" value="1"/>
</dbReference>
<proteinExistence type="predicted"/>
<evidence type="ECO:0000313" key="3">
    <source>
        <dbReference type="EMBL" id="KAH3680110.1"/>
    </source>
</evidence>
<evidence type="ECO:0000256" key="1">
    <source>
        <dbReference type="SAM" id="MobiDB-lite"/>
    </source>
</evidence>
<dbReference type="PROSITE" id="PS50048">
    <property type="entry name" value="ZN2_CY6_FUNGAL_2"/>
    <property type="match status" value="1"/>
</dbReference>
<evidence type="ECO:0000259" key="2">
    <source>
        <dbReference type="PROSITE" id="PS50048"/>
    </source>
</evidence>
<dbReference type="Gene3D" id="4.10.240.10">
    <property type="entry name" value="Zn(2)-C6 fungal-type DNA-binding domain"/>
    <property type="match status" value="1"/>
</dbReference>
<sequence>MTINSGIDKPTSNLKEKKLLKSCIRCRKHKTKCDSHLIYPGPCSNCQKKNLKCIVEYISPPKRFDNLKNLNKNIQDLSNQINSMVQFYEIIKSKFNIDDIPNFNEFKLDSHNNIYNTNLQLINLKNYSNNSTINDYSDSDNYNEEDENDNNDSIDTSNELNCLLRLSNNKFINLTINHKFIKINDDQYSNDEITKRCNDIYHKISKLFKSFQDNEGNENNETIKSDIFEKDLVKLFKDNKLLFMILSQTSQSLTSQFLQDYINSYSSIILKEKLNFKKSISIIFSKPELCSLINLKFFNNDKYLSKILKTLMINYLITGDLEKVIKFVKIIQFKLNLNRKNFNFDKNLSINWKYLLKLIVKIHYQDQSNFNNDKKNEENLDDFLNEYNIYIAKLDCDFLIVKDSFINCIDEFSGNDVKLSKSKKKKFVIEKTVEFSIPCHSKNAKLRKMDKIKVESDSDDIVPSINNSITDNNNDNSSDNLLESDTEPSSIDGNNELRGLTPVDDKNYEVILEKLIDWQKDSTDDVLSKINQFVKTS</sequence>
<evidence type="ECO:0000313" key="4">
    <source>
        <dbReference type="Proteomes" id="UP000769528"/>
    </source>
</evidence>
<feature type="region of interest" description="Disordered" evidence="1">
    <location>
        <begin position="135"/>
        <end position="154"/>
    </location>
</feature>
<dbReference type="Proteomes" id="UP000769528">
    <property type="component" value="Unassembled WGS sequence"/>
</dbReference>
<protein>
    <recommendedName>
        <fullName evidence="2">Zn(2)-C6 fungal-type domain-containing protein</fullName>
    </recommendedName>
</protein>
<reference evidence="3" key="1">
    <citation type="journal article" date="2021" name="Open Biol.">
        <title>Shared evolutionary footprints suggest mitochondrial oxidative damage underlies multiple complex I losses in fungi.</title>
        <authorList>
            <person name="Schikora-Tamarit M.A."/>
            <person name="Marcet-Houben M."/>
            <person name="Nosek J."/>
            <person name="Gabaldon T."/>
        </authorList>
    </citation>
    <scope>NUCLEOTIDE SEQUENCE</scope>
    <source>
        <strain evidence="3">CBS6341</strain>
    </source>
</reference>
<dbReference type="CDD" id="cd00067">
    <property type="entry name" value="GAL4"/>
    <property type="match status" value="1"/>
</dbReference>
<dbReference type="SMART" id="SM00066">
    <property type="entry name" value="GAL4"/>
    <property type="match status" value="1"/>
</dbReference>
<dbReference type="EMBL" id="JAEUBF010000159">
    <property type="protein sequence ID" value="KAH3680110.1"/>
    <property type="molecule type" value="Genomic_DNA"/>
</dbReference>
<gene>
    <name evidence="3" type="ORF">WICMUC_000511</name>
</gene>
<dbReference type="GO" id="GO:0000981">
    <property type="term" value="F:DNA-binding transcription factor activity, RNA polymerase II-specific"/>
    <property type="evidence" value="ECO:0007669"/>
    <property type="project" value="InterPro"/>
</dbReference>
<dbReference type="InterPro" id="IPR001138">
    <property type="entry name" value="Zn2Cys6_DnaBD"/>
</dbReference>
<accession>A0A9P8PYX1</accession>